<protein>
    <submittedName>
        <fullName evidence="1">Uncharacterized protein</fullName>
    </submittedName>
</protein>
<name>A0ACC1B5H2_9ROSI</name>
<sequence>MVGDGAILPITHIGSTTLSSHSFNLALNDVLVCPDIKKDLLFVSKLTSDYPCSFTFGSSRVYVKDLLSSQTLIATGHKHNGLYVHFASASSFCSIFVLATISF</sequence>
<evidence type="ECO:0000313" key="1">
    <source>
        <dbReference type="EMBL" id="KAJ0094160.1"/>
    </source>
</evidence>
<organism evidence="1 2">
    <name type="scientific">Pistacia atlantica</name>
    <dbReference type="NCBI Taxonomy" id="434234"/>
    <lineage>
        <taxon>Eukaryota</taxon>
        <taxon>Viridiplantae</taxon>
        <taxon>Streptophyta</taxon>
        <taxon>Embryophyta</taxon>
        <taxon>Tracheophyta</taxon>
        <taxon>Spermatophyta</taxon>
        <taxon>Magnoliopsida</taxon>
        <taxon>eudicotyledons</taxon>
        <taxon>Gunneridae</taxon>
        <taxon>Pentapetalae</taxon>
        <taxon>rosids</taxon>
        <taxon>malvids</taxon>
        <taxon>Sapindales</taxon>
        <taxon>Anacardiaceae</taxon>
        <taxon>Pistacia</taxon>
    </lineage>
</organism>
<proteinExistence type="predicted"/>
<reference evidence="2" key="1">
    <citation type="journal article" date="2023" name="G3 (Bethesda)">
        <title>Genome assembly and association tests identify interacting loci associated with vigor, precocity, and sex in interspecific pistachio rootstocks.</title>
        <authorList>
            <person name="Palmer W."/>
            <person name="Jacygrad E."/>
            <person name="Sagayaradj S."/>
            <person name="Cavanaugh K."/>
            <person name="Han R."/>
            <person name="Bertier L."/>
            <person name="Beede B."/>
            <person name="Kafkas S."/>
            <person name="Golino D."/>
            <person name="Preece J."/>
            <person name="Michelmore R."/>
        </authorList>
    </citation>
    <scope>NUCLEOTIDE SEQUENCE [LARGE SCALE GENOMIC DNA]</scope>
</reference>
<comment type="caution">
    <text evidence="1">The sequence shown here is derived from an EMBL/GenBank/DDBJ whole genome shotgun (WGS) entry which is preliminary data.</text>
</comment>
<accession>A0ACC1B5H2</accession>
<dbReference type="Proteomes" id="UP001164250">
    <property type="component" value="Chromosome 6"/>
</dbReference>
<dbReference type="EMBL" id="CM047902">
    <property type="protein sequence ID" value="KAJ0094160.1"/>
    <property type="molecule type" value="Genomic_DNA"/>
</dbReference>
<gene>
    <name evidence="1" type="ORF">Patl1_15231</name>
</gene>
<evidence type="ECO:0000313" key="2">
    <source>
        <dbReference type="Proteomes" id="UP001164250"/>
    </source>
</evidence>
<keyword evidence="2" id="KW-1185">Reference proteome</keyword>